<reference evidence="1 2" key="1">
    <citation type="journal article" date="2018" name="Front. Plant Sci.">
        <title>Red Clover (Trifolium pratense) and Zigzag Clover (T. medium) - A Picture of Genomic Similarities and Differences.</title>
        <authorList>
            <person name="Dluhosova J."/>
            <person name="Istvanek J."/>
            <person name="Nedelnik J."/>
            <person name="Repkova J."/>
        </authorList>
    </citation>
    <scope>NUCLEOTIDE SEQUENCE [LARGE SCALE GENOMIC DNA]</scope>
    <source>
        <strain evidence="2">cv. 10/8</strain>
        <tissue evidence="1">Leaf</tissue>
    </source>
</reference>
<accession>A0A392RSI2</accession>
<evidence type="ECO:0000313" key="1">
    <source>
        <dbReference type="EMBL" id="MCI39064.1"/>
    </source>
</evidence>
<dbReference type="Proteomes" id="UP000265520">
    <property type="component" value="Unassembled WGS sequence"/>
</dbReference>
<protein>
    <submittedName>
        <fullName evidence="1">Uncharacterized protein</fullName>
    </submittedName>
</protein>
<comment type="caution">
    <text evidence="1">The sequence shown here is derived from an EMBL/GenBank/DDBJ whole genome shotgun (WGS) entry which is preliminary data.</text>
</comment>
<sequence>MHAVGDCKPPDQDQM</sequence>
<proteinExistence type="predicted"/>
<feature type="non-terminal residue" evidence="1">
    <location>
        <position position="15"/>
    </location>
</feature>
<keyword evidence="2" id="KW-1185">Reference proteome</keyword>
<organism evidence="1 2">
    <name type="scientific">Trifolium medium</name>
    <dbReference type="NCBI Taxonomy" id="97028"/>
    <lineage>
        <taxon>Eukaryota</taxon>
        <taxon>Viridiplantae</taxon>
        <taxon>Streptophyta</taxon>
        <taxon>Embryophyta</taxon>
        <taxon>Tracheophyta</taxon>
        <taxon>Spermatophyta</taxon>
        <taxon>Magnoliopsida</taxon>
        <taxon>eudicotyledons</taxon>
        <taxon>Gunneridae</taxon>
        <taxon>Pentapetalae</taxon>
        <taxon>rosids</taxon>
        <taxon>fabids</taxon>
        <taxon>Fabales</taxon>
        <taxon>Fabaceae</taxon>
        <taxon>Papilionoideae</taxon>
        <taxon>50 kb inversion clade</taxon>
        <taxon>NPAAA clade</taxon>
        <taxon>Hologalegina</taxon>
        <taxon>IRL clade</taxon>
        <taxon>Trifolieae</taxon>
        <taxon>Trifolium</taxon>
    </lineage>
</organism>
<name>A0A392RSI2_9FABA</name>
<evidence type="ECO:0000313" key="2">
    <source>
        <dbReference type="Proteomes" id="UP000265520"/>
    </source>
</evidence>
<dbReference type="EMBL" id="LXQA010263158">
    <property type="protein sequence ID" value="MCI39064.1"/>
    <property type="molecule type" value="Genomic_DNA"/>
</dbReference>